<dbReference type="EMBL" id="KV417612">
    <property type="protein sequence ID" value="KZP14781.1"/>
    <property type="molecule type" value="Genomic_DNA"/>
</dbReference>
<evidence type="ECO:0000256" key="1">
    <source>
        <dbReference type="SAM" id="MobiDB-lite"/>
    </source>
</evidence>
<evidence type="ECO:0000313" key="3">
    <source>
        <dbReference type="Proteomes" id="UP000076532"/>
    </source>
</evidence>
<accession>A0A166DJE3</accession>
<reference evidence="2 3" key="1">
    <citation type="journal article" date="2016" name="Mol. Biol. Evol.">
        <title>Comparative Genomics of Early-Diverging Mushroom-Forming Fungi Provides Insights into the Origins of Lignocellulose Decay Capabilities.</title>
        <authorList>
            <person name="Nagy L.G."/>
            <person name="Riley R."/>
            <person name="Tritt A."/>
            <person name="Adam C."/>
            <person name="Daum C."/>
            <person name="Floudas D."/>
            <person name="Sun H."/>
            <person name="Yadav J.S."/>
            <person name="Pangilinan J."/>
            <person name="Larsson K.H."/>
            <person name="Matsuura K."/>
            <person name="Barry K."/>
            <person name="Labutti K."/>
            <person name="Kuo R."/>
            <person name="Ohm R.A."/>
            <person name="Bhattacharya S.S."/>
            <person name="Shirouzu T."/>
            <person name="Yoshinaga Y."/>
            <person name="Martin F.M."/>
            <person name="Grigoriev I.V."/>
            <person name="Hibbett D.S."/>
        </authorList>
    </citation>
    <scope>NUCLEOTIDE SEQUENCE [LARGE SCALE GENOMIC DNA]</scope>
    <source>
        <strain evidence="2 3">CBS 109695</strain>
    </source>
</reference>
<dbReference type="Proteomes" id="UP000076532">
    <property type="component" value="Unassembled WGS sequence"/>
</dbReference>
<gene>
    <name evidence="2" type="ORF">FIBSPDRAFT_100565</name>
</gene>
<protein>
    <submittedName>
        <fullName evidence="2">Uncharacterized protein</fullName>
    </submittedName>
</protein>
<evidence type="ECO:0000313" key="2">
    <source>
        <dbReference type="EMBL" id="KZP14781.1"/>
    </source>
</evidence>
<name>A0A166DJE3_9AGAM</name>
<proteinExistence type="predicted"/>
<sequence>MKPFESSAALAKWGSTPRHSPTRSASITSIRAEKDPFGKNVFRRIIVDERLFDIATTTPVLHLWAG</sequence>
<dbReference type="AlphaFoldDB" id="A0A166DJE3"/>
<keyword evidence="3" id="KW-1185">Reference proteome</keyword>
<feature type="compositionally biased region" description="Polar residues" evidence="1">
    <location>
        <begin position="17"/>
        <end position="27"/>
    </location>
</feature>
<organism evidence="2 3">
    <name type="scientific">Athelia psychrophila</name>
    <dbReference type="NCBI Taxonomy" id="1759441"/>
    <lineage>
        <taxon>Eukaryota</taxon>
        <taxon>Fungi</taxon>
        <taxon>Dikarya</taxon>
        <taxon>Basidiomycota</taxon>
        <taxon>Agaricomycotina</taxon>
        <taxon>Agaricomycetes</taxon>
        <taxon>Agaricomycetidae</taxon>
        <taxon>Atheliales</taxon>
        <taxon>Atheliaceae</taxon>
        <taxon>Athelia</taxon>
    </lineage>
</organism>
<feature type="region of interest" description="Disordered" evidence="1">
    <location>
        <begin position="1"/>
        <end position="27"/>
    </location>
</feature>